<dbReference type="CDD" id="cd18103">
    <property type="entry name" value="SpoU-like_RlmB"/>
    <property type="match status" value="1"/>
</dbReference>
<gene>
    <name evidence="6" type="primary">rlmB</name>
    <name evidence="6" type="ORF">FGL98_00195</name>
</gene>
<dbReference type="Proteomes" id="UP000320244">
    <property type="component" value="Unassembled WGS sequence"/>
</dbReference>
<dbReference type="NCBIfam" id="TIGR00186">
    <property type="entry name" value="rRNA_methyl_3"/>
    <property type="match status" value="1"/>
</dbReference>
<accession>A0A563E967</accession>
<dbReference type="GO" id="GO:0008173">
    <property type="term" value="F:RNA methyltransferase activity"/>
    <property type="evidence" value="ECO:0007669"/>
    <property type="project" value="InterPro"/>
</dbReference>
<evidence type="ECO:0000256" key="4">
    <source>
        <dbReference type="SAM" id="MobiDB-lite"/>
    </source>
</evidence>
<evidence type="ECO:0000259" key="5">
    <source>
        <dbReference type="SMART" id="SM00967"/>
    </source>
</evidence>
<dbReference type="Pfam" id="PF00588">
    <property type="entry name" value="SpoU_methylase"/>
    <property type="match status" value="1"/>
</dbReference>
<dbReference type="InterPro" id="IPR029026">
    <property type="entry name" value="tRNA_m1G_MTases_N"/>
</dbReference>
<dbReference type="InterPro" id="IPR029028">
    <property type="entry name" value="Alpha/beta_knot_MTases"/>
</dbReference>
<dbReference type="Gene3D" id="3.30.1330.30">
    <property type="match status" value="1"/>
</dbReference>
<feature type="domain" description="RNA 2-O ribose methyltransferase substrate binding" evidence="5">
    <location>
        <begin position="81"/>
        <end position="157"/>
    </location>
</feature>
<dbReference type="InterPro" id="IPR004441">
    <property type="entry name" value="rRNA_MeTrfase_TrmH"/>
</dbReference>
<dbReference type="Gene3D" id="3.40.1280.10">
    <property type="match status" value="1"/>
</dbReference>
<dbReference type="RefSeq" id="WP_146314652.1">
    <property type="nucleotide sequence ID" value="NZ_VCQV01000001.1"/>
</dbReference>
<feature type="compositionally biased region" description="Gly residues" evidence="4">
    <location>
        <begin position="58"/>
        <end position="71"/>
    </location>
</feature>
<dbReference type="AlphaFoldDB" id="A0A563E967"/>
<dbReference type="SUPFAM" id="SSF55315">
    <property type="entry name" value="L30e-like"/>
    <property type="match status" value="1"/>
</dbReference>
<dbReference type="SUPFAM" id="SSF75217">
    <property type="entry name" value="alpha/beta knot"/>
    <property type="match status" value="1"/>
</dbReference>
<comment type="caution">
    <text evidence="6">The sequence shown here is derived from an EMBL/GenBank/DDBJ whole genome shotgun (WGS) entry which is preliminary data.</text>
</comment>
<keyword evidence="3 6" id="KW-0808">Transferase</keyword>
<protein>
    <submittedName>
        <fullName evidence="6">23S rRNA (Guanosine(2251)-2'-O)-methyltransferase RlmB</fullName>
    </submittedName>
</protein>
<evidence type="ECO:0000256" key="3">
    <source>
        <dbReference type="ARBA" id="ARBA00022679"/>
    </source>
</evidence>
<evidence type="ECO:0000256" key="2">
    <source>
        <dbReference type="ARBA" id="ARBA00022603"/>
    </source>
</evidence>
<comment type="similarity">
    <text evidence="1">Belongs to the class IV-like SAM-binding methyltransferase superfamily. RNA methyltransferase TrmH family.</text>
</comment>
<name>A0A563E967_9MICO</name>
<organism evidence="6 7">
    <name type="scientific">Leekyejoonella antrihumi</name>
    <dbReference type="NCBI Taxonomy" id="1660198"/>
    <lineage>
        <taxon>Bacteria</taxon>
        <taxon>Bacillati</taxon>
        <taxon>Actinomycetota</taxon>
        <taxon>Actinomycetes</taxon>
        <taxon>Micrococcales</taxon>
        <taxon>Dermacoccaceae</taxon>
        <taxon>Leekyejoonella</taxon>
    </lineage>
</organism>
<keyword evidence="2 6" id="KW-0489">Methyltransferase</keyword>
<dbReference type="EMBL" id="VCQV01000001">
    <property type="protein sequence ID" value="TWP38869.1"/>
    <property type="molecule type" value="Genomic_DNA"/>
</dbReference>
<evidence type="ECO:0000313" key="6">
    <source>
        <dbReference type="EMBL" id="TWP38869.1"/>
    </source>
</evidence>
<dbReference type="InterPro" id="IPR001537">
    <property type="entry name" value="SpoU_MeTrfase"/>
</dbReference>
<dbReference type="SMART" id="SM00967">
    <property type="entry name" value="SpoU_sub_bind"/>
    <property type="match status" value="1"/>
</dbReference>
<evidence type="ECO:0000256" key="1">
    <source>
        <dbReference type="ARBA" id="ARBA00007228"/>
    </source>
</evidence>
<dbReference type="FunFam" id="3.30.1330.30:FF:000024">
    <property type="entry name" value="Putative tRNA/rRNA methyltransferase"/>
    <property type="match status" value="1"/>
</dbReference>
<dbReference type="PANTHER" id="PTHR46429">
    <property type="entry name" value="23S RRNA (GUANOSINE-2'-O-)-METHYLTRANSFERASE RLMB"/>
    <property type="match status" value="1"/>
</dbReference>
<proteinExistence type="inferred from homology"/>
<dbReference type="GO" id="GO:0006396">
    <property type="term" value="P:RNA processing"/>
    <property type="evidence" value="ECO:0007669"/>
    <property type="project" value="InterPro"/>
</dbReference>
<dbReference type="GO" id="GO:0032259">
    <property type="term" value="P:methylation"/>
    <property type="evidence" value="ECO:0007669"/>
    <property type="project" value="UniProtKB-KW"/>
</dbReference>
<feature type="region of interest" description="Disordered" evidence="4">
    <location>
        <begin position="1"/>
        <end position="81"/>
    </location>
</feature>
<dbReference type="Pfam" id="PF08032">
    <property type="entry name" value="SpoU_sub_bind"/>
    <property type="match status" value="1"/>
</dbReference>
<reference evidence="6 7" key="2">
    <citation type="submission" date="2019-08" db="EMBL/GenBank/DDBJ databases">
        <title>Jejuicoccus antrihumi gen. nov., sp. nov., a new member of the family Dermacoccaceae isolated from a cave.</title>
        <authorList>
            <person name="Schumann P."/>
            <person name="Kim I.S."/>
        </authorList>
    </citation>
    <scope>NUCLEOTIDE SEQUENCE [LARGE SCALE GENOMIC DNA]</scope>
    <source>
        <strain evidence="6 7">C5-26</strain>
    </source>
</reference>
<sequence>MPGNSQRRGAIRKGASKKGATVGTGGHRRRALEGKGPTPKAGDRPNHKAYKSAQRPGSGHGGAGRSGGQSGGRKSRSSTEIVAGRNSVLEALRMDVPATTLYVAGRVDSDDRIREALKIAAERVIPILETPRGELDRLTDGAVHQGLALQVPPYDYAHPGDLVNPEAPGIPLVVALDGITDPRNLGAIIRSVAAFGGHGVIVPERRSAGMTAAAWKTSAGAAARIPVALAGNLTRTLQDFHKAGFFVLGLDMDGDVELPGLALAGEPLVIVVGSEGKGLSRLVRENCDQIVSVPMSSAVESLNAGIATSVTLYEIARQRAKL</sequence>
<dbReference type="OrthoDB" id="9785673at2"/>
<keyword evidence="7" id="KW-1185">Reference proteome</keyword>
<evidence type="ECO:0000313" key="7">
    <source>
        <dbReference type="Proteomes" id="UP000320244"/>
    </source>
</evidence>
<dbReference type="PANTHER" id="PTHR46429:SF1">
    <property type="entry name" value="23S RRNA (GUANOSINE-2'-O-)-METHYLTRANSFERASE RLMB"/>
    <property type="match status" value="1"/>
</dbReference>
<reference evidence="6 7" key="1">
    <citation type="submission" date="2019-05" db="EMBL/GenBank/DDBJ databases">
        <authorList>
            <person name="Lee S.D."/>
        </authorList>
    </citation>
    <scope>NUCLEOTIDE SEQUENCE [LARGE SCALE GENOMIC DNA]</scope>
    <source>
        <strain evidence="6 7">C5-26</strain>
    </source>
</reference>
<dbReference type="GO" id="GO:0005829">
    <property type="term" value="C:cytosol"/>
    <property type="evidence" value="ECO:0007669"/>
    <property type="project" value="TreeGrafter"/>
</dbReference>
<dbReference type="GO" id="GO:0003723">
    <property type="term" value="F:RNA binding"/>
    <property type="evidence" value="ECO:0007669"/>
    <property type="project" value="InterPro"/>
</dbReference>
<dbReference type="InterPro" id="IPR013123">
    <property type="entry name" value="SpoU_subst-bd"/>
</dbReference>
<dbReference type="InterPro" id="IPR029064">
    <property type="entry name" value="Ribosomal_eL30-like_sf"/>
</dbReference>